<dbReference type="GO" id="GO:0005737">
    <property type="term" value="C:cytoplasm"/>
    <property type="evidence" value="ECO:0007669"/>
    <property type="project" value="TreeGrafter"/>
</dbReference>
<proteinExistence type="predicted"/>
<evidence type="ECO:0000259" key="3">
    <source>
        <dbReference type="PROSITE" id="PS50011"/>
    </source>
</evidence>
<keyword evidence="1" id="KW-0547">Nucleotide-binding</keyword>
<evidence type="ECO:0000256" key="2">
    <source>
        <dbReference type="ARBA" id="ARBA00022840"/>
    </source>
</evidence>
<dbReference type="Proteomes" id="UP000601435">
    <property type="component" value="Unassembled WGS sequence"/>
</dbReference>
<feature type="domain" description="Protein kinase" evidence="3">
    <location>
        <begin position="1"/>
        <end position="96"/>
    </location>
</feature>
<evidence type="ECO:0000313" key="5">
    <source>
        <dbReference type="Proteomes" id="UP000601435"/>
    </source>
</evidence>
<dbReference type="PANTHER" id="PTHR24346:SF30">
    <property type="entry name" value="MATERNAL EMBRYONIC LEUCINE ZIPPER KINASE"/>
    <property type="match status" value="1"/>
</dbReference>
<keyword evidence="5" id="KW-1185">Reference proteome</keyword>
<dbReference type="Pfam" id="PF00069">
    <property type="entry name" value="Pkinase"/>
    <property type="match status" value="1"/>
</dbReference>
<reference evidence="4" key="1">
    <citation type="submission" date="2021-02" db="EMBL/GenBank/DDBJ databases">
        <authorList>
            <person name="Dougan E. K."/>
            <person name="Rhodes N."/>
            <person name="Thang M."/>
            <person name="Chan C."/>
        </authorList>
    </citation>
    <scope>NUCLEOTIDE SEQUENCE</scope>
</reference>
<dbReference type="SUPFAM" id="SSF56112">
    <property type="entry name" value="Protein kinase-like (PK-like)"/>
    <property type="match status" value="1"/>
</dbReference>
<dbReference type="GO" id="GO:0004674">
    <property type="term" value="F:protein serine/threonine kinase activity"/>
    <property type="evidence" value="ECO:0007669"/>
    <property type="project" value="TreeGrafter"/>
</dbReference>
<dbReference type="InterPro" id="IPR000719">
    <property type="entry name" value="Prot_kinase_dom"/>
</dbReference>
<dbReference type="GO" id="GO:0035556">
    <property type="term" value="P:intracellular signal transduction"/>
    <property type="evidence" value="ECO:0007669"/>
    <property type="project" value="TreeGrafter"/>
</dbReference>
<protein>
    <submittedName>
        <fullName evidence="4">KIN10 protein</fullName>
    </submittedName>
</protein>
<evidence type="ECO:0000313" key="4">
    <source>
        <dbReference type="EMBL" id="CAE7852689.1"/>
    </source>
</evidence>
<gene>
    <name evidence="4" type="primary">KIN10</name>
    <name evidence="4" type="ORF">SNEC2469_LOCUS26517</name>
</gene>
<dbReference type="InterPro" id="IPR011009">
    <property type="entry name" value="Kinase-like_dom_sf"/>
</dbReference>
<dbReference type="OrthoDB" id="442043at2759"/>
<organism evidence="4 5">
    <name type="scientific">Symbiodinium necroappetens</name>
    <dbReference type="NCBI Taxonomy" id="1628268"/>
    <lineage>
        <taxon>Eukaryota</taxon>
        <taxon>Sar</taxon>
        <taxon>Alveolata</taxon>
        <taxon>Dinophyceae</taxon>
        <taxon>Suessiales</taxon>
        <taxon>Symbiodiniaceae</taxon>
        <taxon>Symbiodinium</taxon>
    </lineage>
</organism>
<sequence length="96" mass="11228">MKQCDRRRLAEVGNRKCLQQEVTIMKRLTGHANIIQLFEVVETPSQIVLVMEFANGGDLLRYVRTQRRLQEPCAKDLFKQLMDGLAHVHDMRVVHR</sequence>
<dbReference type="GO" id="GO:0005524">
    <property type="term" value="F:ATP binding"/>
    <property type="evidence" value="ECO:0007669"/>
    <property type="project" value="UniProtKB-KW"/>
</dbReference>
<evidence type="ECO:0000256" key="1">
    <source>
        <dbReference type="ARBA" id="ARBA00022741"/>
    </source>
</evidence>
<dbReference type="PANTHER" id="PTHR24346">
    <property type="entry name" value="MAP/MICROTUBULE AFFINITY-REGULATING KINASE"/>
    <property type="match status" value="1"/>
</dbReference>
<dbReference type="PROSITE" id="PS50011">
    <property type="entry name" value="PROTEIN_KINASE_DOM"/>
    <property type="match status" value="1"/>
</dbReference>
<keyword evidence="2" id="KW-0067">ATP-binding</keyword>
<comment type="caution">
    <text evidence="4">The sequence shown here is derived from an EMBL/GenBank/DDBJ whole genome shotgun (WGS) entry which is preliminary data.</text>
</comment>
<feature type="non-terminal residue" evidence="4">
    <location>
        <position position="96"/>
    </location>
</feature>
<dbReference type="EMBL" id="CAJNJA010054130">
    <property type="protein sequence ID" value="CAE7852689.1"/>
    <property type="molecule type" value="Genomic_DNA"/>
</dbReference>
<name>A0A813A2C4_9DINO</name>
<accession>A0A813A2C4</accession>
<dbReference type="Gene3D" id="1.10.510.10">
    <property type="entry name" value="Transferase(Phosphotransferase) domain 1"/>
    <property type="match status" value="1"/>
</dbReference>
<dbReference type="AlphaFoldDB" id="A0A813A2C4"/>